<organism evidence="1 2">
    <name type="scientific">Opisthocomus hoazin</name>
    <name type="common">Hoatzin</name>
    <name type="synonym">Phasianus hoazin</name>
    <dbReference type="NCBI Taxonomy" id="30419"/>
    <lineage>
        <taxon>Eukaryota</taxon>
        <taxon>Metazoa</taxon>
        <taxon>Chordata</taxon>
        <taxon>Craniata</taxon>
        <taxon>Vertebrata</taxon>
        <taxon>Euteleostomi</taxon>
        <taxon>Archelosauria</taxon>
        <taxon>Archosauria</taxon>
        <taxon>Dinosauria</taxon>
        <taxon>Saurischia</taxon>
        <taxon>Theropoda</taxon>
        <taxon>Coelurosauria</taxon>
        <taxon>Aves</taxon>
        <taxon>Neognathae</taxon>
        <taxon>Neoaves</taxon>
        <taxon>Opisthocomiformes</taxon>
        <taxon>Opisthocomidae</taxon>
        <taxon>Opisthocomus</taxon>
    </lineage>
</organism>
<accession>A0A091WQT0</accession>
<feature type="non-terminal residue" evidence="1">
    <location>
        <position position="55"/>
    </location>
</feature>
<protein>
    <recommendedName>
        <fullName evidence="3">Nidogen G2 beta-barrel domain-containing protein</fullName>
    </recommendedName>
</protein>
<evidence type="ECO:0000313" key="1">
    <source>
        <dbReference type="EMBL" id="KFR17278.1"/>
    </source>
</evidence>
<name>A0A091WQT0_OPIHO</name>
<feature type="non-terminal residue" evidence="1">
    <location>
        <position position="1"/>
    </location>
</feature>
<reference evidence="1 2" key="1">
    <citation type="submission" date="2014-04" db="EMBL/GenBank/DDBJ databases">
        <title>Genome evolution of avian class.</title>
        <authorList>
            <person name="Zhang G."/>
            <person name="Li C."/>
        </authorList>
    </citation>
    <scope>NUCLEOTIDE SEQUENCE [LARGE SCALE GENOMIC DNA]</scope>
    <source>
        <strain evidence="1">BGI_N306</strain>
    </source>
</reference>
<dbReference type="EMBL" id="KK736093">
    <property type="protein sequence ID" value="KFR17278.1"/>
    <property type="molecule type" value="Genomic_DNA"/>
</dbReference>
<dbReference type="AlphaFoldDB" id="A0A091WQT0"/>
<keyword evidence="2" id="KW-1185">Reference proteome</keyword>
<evidence type="ECO:0000313" key="2">
    <source>
        <dbReference type="Proteomes" id="UP000053605"/>
    </source>
</evidence>
<gene>
    <name evidence="1" type="ORF">N306_12661</name>
</gene>
<proteinExistence type="predicted"/>
<evidence type="ECO:0008006" key="3">
    <source>
        <dbReference type="Google" id="ProtNLM"/>
    </source>
</evidence>
<dbReference type="PhylomeDB" id="A0A091WQT0"/>
<sequence>NGSKLKEGRFRLDIRKKFFTLRVVKHWNRLPREAVDAPCLEVFRARLDGAVSNLV</sequence>
<dbReference type="Proteomes" id="UP000053605">
    <property type="component" value="Unassembled WGS sequence"/>
</dbReference>